<organism evidence="2 3">
    <name type="scientific">Nothophoma quercina</name>
    <dbReference type="NCBI Taxonomy" id="749835"/>
    <lineage>
        <taxon>Eukaryota</taxon>
        <taxon>Fungi</taxon>
        <taxon>Dikarya</taxon>
        <taxon>Ascomycota</taxon>
        <taxon>Pezizomycotina</taxon>
        <taxon>Dothideomycetes</taxon>
        <taxon>Pleosporomycetidae</taxon>
        <taxon>Pleosporales</taxon>
        <taxon>Pleosporineae</taxon>
        <taxon>Didymellaceae</taxon>
        <taxon>Nothophoma</taxon>
    </lineage>
</organism>
<feature type="domain" description="SET" evidence="1">
    <location>
        <begin position="11"/>
        <end position="180"/>
    </location>
</feature>
<comment type="caution">
    <text evidence="2">The sequence shown here is derived from an EMBL/GenBank/DDBJ whole genome shotgun (WGS) entry which is preliminary data.</text>
</comment>
<dbReference type="InterPro" id="IPR046341">
    <property type="entry name" value="SET_dom_sf"/>
</dbReference>
<dbReference type="Proteomes" id="UP001521222">
    <property type="component" value="Unassembled WGS sequence"/>
</dbReference>
<dbReference type="Pfam" id="PF00856">
    <property type="entry name" value="SET"/>
    <property type="match status" value="1"/>
</dbReference>
<evidence type="ECO:0000313" key="2">
    <source>
        <dbReference type="EMBL" id="KAL1601244.1"/>
    </source>
</evidence>
<gene>
    <name evidence="2" type="ORF">SLS59_005397</name>
</gene>
<dbReference type="EMBL" id="JAKIXB020000016">
    <property type="protein sequence ID" value="KAL1601244.1"/>
    <property type="molecule type" value="Genomic_DNA"/>
</dbReference>
<accession>A0ABR3RAT6</accession>
<keyword evidence="3" id="KW-1185">Reference proteome</keyword>
<evidence type="ECO:0000313" key="3">
    <source>
        <dbReference type="Proteomes" id="UP001521222"/>
    </source>
</evidence>
<sequence>MATTNSVPVAPENKYYSVRALSGKGYGCIATEDIARGTRILTDTPLLGVSIAAYMKSDIEAAFSTLDERQKALYFTLHSGHGQPTSAWPSQIHPSVPAHERQRIEEQHAARTGKEATLISIFQTNCMEMGPGAAVFPHAARFNHSCNPNACFSWNSAIGKETIHSMRDIKAGEELTISYVDMEHDKRLRAWELRHYGFVCNCPACGDEDDESSFAYKSAENRLQIQELDRETRLLRGLRLTEGAKQPGFANRLLKMAVLLLGEGCWDARLAGVFLDMALVCEVNGDYKMGVLAGEKALQIKKDCQGVDSPDFKRYAEVVERIKASRRREMGEANGWKA</sequence>
<proteinExistence type="predicted"/>
<name>A0ABR3RAT6_9PLEO</name>
<dbReference type="PROSITE" id="PS50280">
    <property type="entry name" value="SET"/>
    <property type="match status" value="1"/>
</dbReference>
<dbReference type="PANTHER" id="PTHR47332:SF2">
    <property type="entry name" value="SET-6"/>
    <property type="match status" value="1"/>
</dbReference>
<protein>
    <recommendedName>
        <fullName evidence="1">SET domain-containing protein</fullName>
    </recommendedName>
</protein>
<dbReference type="SUPFAM" id="SSF82199">
    <property type="entry name" value="SET domain"/>
    <property type="match status" value="1"/>
</dbReference>
<dbReference type="CDD" id="cd20071">
    <property type="entry name" value="SET_SMYD"/>
    <property type="match status" value="1"/>
</dbReference>
<dbReference type="SMART" id="SM00317">
    <property type="entry name" value="SET"/>
    <property type="match status" value="1"/>
</dbReference>
<dbReference type="PANTHER" id="PTHR47332">
    <property type="entry name" value="SET DOMAIN-CONTAINING PROTEIN 5"/>
    <property type="match status" value="1"/>
</dbReference>
<reference evidence="2 3" key="1">
    <citation type="submission" date="2024-02" db="EMBL/GenBank/DDBJ databases">
        <title>De novo assembly and annotation of 12 fungi associated with fruit tree decline syndrome in Ontario, Canada.</title>
        <authorList>
            <person name="Sulman M."/>
            <person name="Ellouze W."/>
            <person name="Ilyukhin E."/>
        </authorList>
    </citation>
    <scope>NUCLEOTIDE SEQUENCE [LARGE SCALE GENOMIC DNA]</scope>
    <source>
        <strain evidence="2 3">M97-236</strain>
    </source>
</reference>
<dbReference type="Gene3D" id="2.170.270.10">
    <property type="entry name" value="SET domain"/>
    <property type="match status" value="1"/>
</dbReference>
<dbReference type="InterPro" id="IPR001214">
    <property type="entry name" value="SET_dom"/>
</dbReference>
<dbReference type="InterPro" id="IPR053185">
    <property type="entry name" value="SET_domain_protein"/>
</dbReference>
<evidence type="ECO:0000259" key="1">
    <source>
        <dbReference type="PROSITE" id="PS50280"/>
    </source>
</evidence>